<feature type="transmembrane region" description="Helical" evidence="7">
    <location>
        <begin position="304"/>
        <end position="327"/>
    </location>
</feature>
<feature type="transmembrane region" description="Helical" evidence="7">
    <location>
        <begin position="168"/>
        <end position="186"/>
    </location>
</feature>
<feature type="transmembrane region" description="Helical" evidence="7">
    <location>
        <begin position="339"/>
        <end position="361"/>
    </location>
</feature>
<sequence length="498" mass="54805">MGASSTPVSGDDYGMHSTTISHHNTIELRNLLSPSDSRNDTQDFSDEPPGNTSLIKEVDWNGHKVKTFPLNYQTVPIVKLQVVACLTMFIVFGMNDQVLGALLPTLMDYYHISQVEISNVFIVQLCGYVVASLLNERLNRNFGMRGGMVLAAGLCLVFFTVLATGPSSFLICMLCCLPLGLGIGILDSTGNVLMGSLLVHKNEIMGIMHGLYGAAAMITPPLVSYFVKWGHWPLFFLIPLFCSIVGIFIILPAFRHETANKYDYLCSMENKEHEDDTIGPDVELTTGSAEASPGFFTLLRNPGIFFYALYLFLYLGAEITTGSWFFTYLLKTKSDNKMAMSYIAASFWTGLTVGRLCLGFVTERFFENEYRASKAYGCLTLFSYTLFVLVGLIDSNSVFYFVVLFLVVFSCGTFIGPLFPNASIVALQVLPKRSHVSGVGVAVAVGGCGGAAFPYLTGVIAHSIGIQYLPLLCWIIVALFTLEWSLYPKFIKGHPECF</sequence>
<dbReference type="Proteomes" id="UP000501346">
    <property type="component" value="Chromosome SeXV-SeVIII"/>
</dbReference>
<dbReference type="PANTHER" id="PTHR23514">
    <property type="entry name" value="BYPASS OF STOP CODON PROTEIN 6"/>
    <property type="match status" value="1"/>
</dbReference>
<dbReference type="GO" id="GO:0016020">
    <property type="term" value="C:membrane"/>
    <property type="evidence" value="ECO:0007669"/>
    <property type="project" value="TreeGrafter"/>
</dbReference>
<evidence type="ECO:0000313" key="10">
    <source>
        <dbReference type="Proteomes" id="UP000501346"/>
    </source>
</evidence>
<dbReference type="FunFam" id="1.20.1250.20:FF:000286">
    <property type="entry name" value="MFS efflux transporter"/>
    <property type="match status" value="1"/>
</dbReference>
<keyword evidence="3" id="KW-0813">Transport</keyword>
<comment type="subcellular location">
    <subcellularLocation>
        <location evidence="1">Endomembrane system</location>
        <topology evidence="1">Multi-pass membrane protein</topology>
    </subcellularLocation>
</comment>
<evidence type="ECO:0000256" key="7">
    <source>
        <dbReference type="SAM" id="Phobius"/>
    </source>
</evidence>
<evidence type="ECO:0000256" key="3">
    <source>
        <dbReference type="ARBA" id="ARBA00022448"/>
    </source>
</evidence>
<gene>
    <name evidence="9" type="primary">BSC6_2</name>
    <name evidence="9" type="ORF">GRS66_010552</name>
</gene>
<dbReference type="InterPro" id="IPR051788">
    <property type="entry name" value="MFS_Transporter"/>
</dbReference>
<feature type="transmembrane region" description="Helical" evidence="7">
    <location>
        <begin position="115"/>
        <end position="135"/>
    </location>
</feature>
<feature type="transmembrane region" description="Helical" evidence="7">
    <location>
        <begin position="399"/>
        <end position="424"/>
    </location>
</feature>
<dbReference type="GO" id="GO:0012505">
    <property type="term" value="C:endomembrane system"/>
    <property type="evidence" value="ECO:0007669"/>
    <property type="project" value="UniProtKB-SubCell"/>
</dbReference>
<dbReference type="EMBL" id="CP049012">
    <property type="protein sequence ID" value="QID87860.1"/>
    <property type="molecule type" value="Genomic_DNA"/>
</dbReference>
<evidence type="ECO:0000256" key="2">
    <source>
        <dbReference type="ARBA" id="ARBA00008335"/>
    </source>
</evidence>
<feature type="transmembrane region" description="Helical" evidence="7">
    <location>
        <begin position="77"/>
        <end position="95"/>
    </location>
</feature>
<dbReference type="InterPro" id="IPR036259">
    <property type="entry name" value="MFS_trans_sf"/>
</dbReference>
<keyword evidence="10" id="KW-1185">Reference proteome</keyword>
<proteinExistence type="inferred from homology"/>
<evidence type="ECO:0000256" key="5">
    <source>
        <dbReference type="ARBA" id="ARBA00022989"/>
    </source>
</evidence>
<dbReference type="SUPFAM" id="SSF103473">
    <property type="entry name" value="MFS general substrate transporter"/>
    <property type="match status" value="1"/>
</dbReference>
<dbReference type="Gene3D" id="1.20.1250.20">
    <property type="entry name" value="MFS general substrate transporter like domains"/>
    <property type="match status" value="2"/>
</dbReference>
<dbReference type="AlphaFoldDB" id="A0A6C1EGD8"/>
<keyword evidence="6 7" id="KW-0472">Membrane</keyword>
<evidence type="ECO:0000256" key="6">
    <source>
        <dbReference type="ARBA" id="ARBA00023136"/>
    </source>
</evidence>
<dbReference type="PANTHER" id="PTHR23514:SF3">
    <property type="entry name" value="BYPASS OF STOP CODON PROTEIN 6"/>
    <property type="match status" value="1"/>
</dbReference>
<comment type="similarity">
    <text evidence="2">Belongs to the major facilitator superfamily.</text>
</comment>
<feature type="transmembrane region" description="Helical" evidence="7">
    <location>
        <begin position="207"/>
        <end position="227"/>
    </location>
</feature>
<evidence type="ECO:0000259" key="8">
    <source>
        <dbReference type="PROSITE" id="PS50850"/>
    </source>
</evidence>
<feature type="transmembrane region" description="Helical" evidence="7">
    <location>
        <begin position="436"/>
        <end position="456"/>
    </location>
</feature>
<evidence type="ECO:0000256" key="4">
    <source>
        <dbReference type="ARBA" id="ARBA00022692"/>
    </source>
</evidence>
<feature type="domain" description="Major facilitator superfamily (MFS) profile" evidence="8">
    <location>
        <begin position="81"/>
        <end position="496"/>
    </location>
</feature>
<feature type="transmembrane region" description="Helical" evidence="7">
    <location>
        <begin position="233"/>
        <end position="254"/>
    </location>
</feature>
<evidence type="ECO:0000313" key="9">
    <source>
        <dbReference type="EMBL" id="QID87860.1"/>
    </source>
</evidence>
<dbReference type="GO" id="GO:0022857">
    <property type="term" value="F:transmembrane transporter activity"/>
    <property type="evidence" value="ECO:0007669"/>
    <property type="project" value="InterPro"/>
</dbReference>
<keyword evidence="5 7" id="KW-1133">Transmembrane helix</keyword>
<name>A0A6C1EGD8_SACPS</name>
<reference evidence="9 10" key="1">
    <citation type="journal article" date="2019" name="BMC Genomics">
        <title>Chromosome level assembly and comparative genome analysis confirm lager-brewing yeasts originated from a single hybridization.</title>
        <authorList>
            <person name="Salazar A.N."/>
            <person name="Gorter de Vries A.R."/>
            <person name="van den Broek M."/>
            <person name="Brouwers N."/>
            <person name="de la Torre Cortes P."/>
            <person name="Kuijpers N.G.A."/>
            <person name="Daran J.G."/>
            <person name="Abeel T."/>
        </authorList>
    </citation>
    <scope>NUCLEOTIDE SEQUENCE [LARGE SCALE GENOMIC DNA]</scope>
    <source>
        <strain evidence="9 10">CBS 1483</strain>
    </source>
</reference>
<feature type="transmembrane region" description="Helical" evidence="7">
    <location>
        <begin position="373"/>
        <end position="393"/>
    </location>
</feature>
<dbReference type="OrthoDB" id="413079at2759"/>
<dbReference type="InterPro" id="IPR011701">
    <property type="entry name" value="MFS"/>
</dbReference>
<accession>A0A6C1EGD8</accession>
<evidence type="ECO:0000256" key="1">
    <source>
        <dbReference type="ARBA" id="ARBA00004127"/>
    </source>
</evidence>
<protein>
    <submittedName>
        <fullName evidence="9">Bypass of stop codon protein 6</fullName>
    </submittedName>
</protein>
<keyword evidence="4 7" id="KW-0812">Transmembrane</keyword>
<feature type="transmembrane region" description="Helical" evidence="7">
    <location>
        <begin position="468"/>
        <end position="487"/>
    </location>
</feature>
<dbReference type="Pfam" id="PF07690">
    <property type="entry name" value="MFS_1"/>
    <property type="match status" value="1"/>
</dbReference>
<organism evidence="9 10">
    <name type="scientific">Saccharomyces pastorianus</name>
    <name type="common">Lager yeast</name>
    <name type="synonym">Saccharomyces cerevisiae x Saccharomyces eubayanus</name>
    <dbReference type="NCBI Taxonomy" id="27292"/>
    <lineage>
        <taxon>Eukaryota</taxon>
        <taxon>Fungi</taxon>
        <taxon>Dikarya</taxon>
        <taxon>Ascomycota</taxon>
        <taxon>Saccharomycotina</taxon>
        <taxon>Saccharomycetes</taxon>
        <taxon>Saccharomycetales</taxon>
        <taxon>Saccharomycetaceae</taxon>
        <taxon>Saccharomyces</taxon>
    </lineage>
</organism>
<dbReference type="InterPro" id="IPR020846">
    <property type="entry name" value="MFS_dom"/>
</dbReference>
<dbReference type="PROSITE" id="PS50850">
    <property type="entry name" value="MFS"/>
    <property type="match status" value="1"/>
</dbReference>